<reference evidence="2" key="1">
    <citation type="journal article" date="2020" name="mSystems">
        <title>Genome- and Community-Level Interaction Insights into Carbon Utilization and Element Cycling Functions of Hydrothermarchaeota in Hydrothermal Sediment.</title>
        <authorList>
            <person name="Zhou Z."/>
            <person name="Liu Y."/>
            <person name="Xu W."/>
            <person name="Pan J."/>
            <person name="Luo Z.H."/>
            <person name="Li M."/>
        </authorList>
    </citation>
    <scope>NUCLEOTIDE SEQUENCE [LARGE SCALE GENOMIC DNA]</scope>
    <source>
        <strain evidence="2">HyVt-570</strain>
    </source>
</reference>
<dbReference type="SUPFAM" id="SSF56935">
    <property type="entry name" value="Porins"/>
    <property type="match status" value="1"/>
</dbReference>
<dbReference type="EMBL" id="DRPZ01000253">
    <property type="protein sequence ID" value="HGY10374.1"/>
    <property type="molecule type" value="Genomic_DNA"/>
</dbReference>
<sequence>MKRLAFFNALFFVLLATAQLQFSGEPLIVPGDQLGWEEDELRLVLQVKQDARIELQLYSPGFDPGDYRAANEMGDERYDRGQGELHALFELRSMDGELLARKRYGLEPHRWDTLFAGDLVAGDYLVYARFSGNGKNAVAFRLNAPPERAQLVLQPDAMQTYNVNHKHGYDWQEPFTVNVPDYGAPLKVGIYDGDGPQELQVRHLTPSGKVIALPTPGNREWVYVTLREPGEHRFGFRQTEGAYQVTNTVGIKVFYGPVEVRITDENDRPVPKADYSMIGLYERTVCLKVPPGWERVATHHRYGKPLGDNCVRFGVGGGSVHFVLRPQRSRVELNTRVLRCGEALPGDFPLRVAVGERAVEVQGRATVELAPGTYPLSVTAPAGTTVSAPRTVTLEPGKTTPVEVRVDPRYELTLATDRSELQVGEEVRITAELASPFGYAPALDLDLQLPQGLTVLRQEVDENRRRQGEAAGWSTVTTIYARADRAGSYQVAARAKPCGPAAQAPLVVHPAPAGKRPVPQLERALDKHVVLPGEEVGVVLRVRNAGDADLNYDLRDRLPACLTPLDAATFRGTLAPGETQQHRYRALARFHEEQEGRFQARLTSNGGDLDAPDTIRCVLLPIEKTVEKEKLTVGESSVFVVKVRNPTDHPVAVEVKDAPEPGLGLEPASRRFPLDPGEAAEWRLPFTPERAGALRNQATPFVGEVPVAQPVWAGVQVREPEALAGVRSSQVALPFSVDHELDAPCTGLLIGHAPPQGSAYVPGSSALDGRPLEDPRVDAEGRLLWKVPAASQGTLTYRLRHREALPRLAEPELTVLYGEVERPIAGSLSMKAYEAARPLAAESPGLLVAPRAGQVLAASDRVTLKVRSRDGQPPSVYVNGAALPEEHLGEVLENTETGERVYVYHNVALRTGENTLRIVSGGQSETASVFVAGAPARIEVVPVRAVADGRTPVELEVRVLDEAGLAVGDGYVVVQSPLEPLAADAAPTLSGYRVALRNGAARLRLQPTSKPGPLALKLGLGELTDTRVVEVEPAGRKVWLAHGSITAHYDLAGHFTLGGTARGYLETPFAGGHLQAAADAEAAMPVFDPARLRSANGLTEPEDPERRFPHTGSAGEAVLPLVSDDPVAFRYRNAPLTVGYERTEPGLPGLGDLPQLTALHLETDGRVEVSAFAGLTARTSALEEIVPDGTRVYWLSQPVKQGSETITLVVGGVETRLQRLRDYVIDYPSGVVFLSRPLWPVTDELVPVRLRVAYAPSTAPRDQLAGGAGVRAHFGPLSLGVAAATLDRGANWRFGAEAAYQARGFHARLGFDRGPAGDRFGLQALGRMGILETQINLSYAAAQLQGKARVSAHLSPRDRVVLEHRARSGDRRSEAAYERSLTRAFSVGAGLGYAWETNAVEAIGRARYSNGRLGLELTHAHPLGAARPETRLLGSYAFDDNLKARADLDYTWGLGLSGSLGLEQRVGLANLALSYALPGESGEGNRARFGIRAPLPLSERWFLDLMAGYDYAFATASGDAAAGVGVRYQGEGLKATLGVEGASGASGTKVTVRSGAAGQLGKAHTLGFDANYQLLPSTRGRFTVSYAFRGRRLTLLTYHRLSNLTEDVLEGELAPTWHPNPTFQLRPSAAYRVKFSDPAADTYQLGLAGNVYFTRYLGLGAGAYYMWQPASSADHLAFNVEASLRALDGVWLNLGYTFGGFAGLTPEARPGIYLRLDLMGGAQ</sequence>
<name>A0A7C4Z6A7_9DEIN</name>
<evidence type="ECO:0000313" key="2">
    <source>
        <dbReference type="EMBL" id="HGY10374.1"/>
    </source>
</evidence>
<keyword evidence="1" id="KW-0732">Signal</keyword>
<accession>A0A7C4Z6A7</accession>
<feature type="chain" id="PRO_5028169966" evidence="1">
    <location>
        <begin position="19"/>
        <end position="1723"/>
    </location>
</feature>
<evidence type="ECO:0000256" key="1">
    <source>
        <dbReference type="SAM" id="SignalP"/>
    </source>
</evidence>
<comment type="caution">
    <text evidence="2">The sequence shown here is derived from an EMBL/GenBank/DDBJ whole genome shotgun (WGS) entry which is preliminary data.</text>
</comment>
<gene>
    <name evidence="2" type="ORF">ENK37_10060</name>
</gene>
<feature type="signal peptide" evidence="1">
    <location>
        <begin position="1"/>
        <end position="18"/>
    </location>
</feature>
<organism evidence="2">
    <name type="scientific">Oceanithermus profundus</name>
    <dbReference type="NCBI Taxonomy" id="187137"/>
    <lineage>
        <taxon>Bacteria</taxon>
        <taxon>Thermotogati</taxon>
        <taxon>Deinococcota</taxon>
        <taxon>Deinococci</taxon>
        <taxon>Thermales</taxon>
        <taxon>Thermaceae</taxon>
        <taxon>Oceanithermus</taxon>
    </lineage>
</organism>
<protein>
    <submittedName>
        <fullName evidence="2">DUF11 domain-containing protein</fullName>
    </submittedName>
</protein>
<dbReference type="Proteomes" id="UP000885759">
    <property type="component" value="Unassembled WGS sequence"/>
</dbReference>
<proteinExistence type="predicted"/>